<dbReference type="Pfam" id="PF07303">
    <property type="entry name" value="Occludin_ELL"/>
    <property type="match status" value="1"/>
</dbReference>
<dbReference type="OrthoDB" id="6284217at2759"/>
<evidence type="ECO:0000256" key="3">
    <source>
        <dbReference type="ARBA" id="ARBA00023015"/>
    </source>
</evidence>
<name>A0A6P7HXF1_9TELE</name>
<evidence type="ECO:0000256" key="7">
    <source>
        <dbReference type="SAM" id="MobiDB-lite"/>
    </source>
</evidence>
<evidence type="ECO:0000313" key="10">
    <source>
        <dbReference type="RefSeq" id="XP_028258303.1"/>
    </source>
</evidence>
<evidence type="ECO:0000256" key="5">
    <source>
        <dbReference type="ARBA" id="ARBA00023242"/>
    </source>
</evidence>
<dbReference type="InParanoid" id="A0A6P7HXF1"/>
<evidence type="ECO:0000259" key="8">
    <source>
        <dbReference type="PROSITE" id="PS51980"/>
    </source>
</evidence>
<dbReference type="SUPFAM" id="SSF144292">
    <property type="entry name" value="occludin/ELL-like"/>
    <property type="match status" value="1"/>
</dbReference>
<feature type="compositionally biased region" description="Basic residues" evidence="7">
    <location>
        <begin position="439"/>
        <end position="450"/>
    </location>
</feature>
<dbReference type="GeneID" id="114433794"/>
<dbReference type="GO" id="GO:0032968">
    <property type="term" value="P:positive regulation of transcription elongation by RNA polymerase II"/>
    <property type="evidence" value="ECO:0007669"/>
    <property type="project" value="TreeGrafter"/>
</dbReference>
<dbReference type="Proteomes" id="UP000515145">
    <property type="component" value="Chromosome 3"/>
</dbReference>
<feature type="region of interest" description="Disordered" evidence="7">
    <location>
        <begin position="331"/>
        <end position="369"/>
    </location>
</feature>
<keyword evidence="3" id="KW-0805">Transcription regulation</keyword>
<dbReference type="PROSITE" id="PS51980">
    <property type="entry name" value="OCEL"/>
    <property type="match status" value="1"/>
</dbReference>
<evidence type="ECO:0000256" key="2">
    <source>
        <dbReference type="ARBA" id="ARBA00009171"/>
    </source>
</evidence>
<feature type="compositionally biased region" description="Polar residues" evidence="7">
    <location>
        <begin position="174"/>
        <end position="195"/>
    </location>
</feature>
<dbReference type="Pfam" id="PF10390">
    <property type="entry name" value="ELL"/>
    <property type="match status" value="1"/>
</dbReference>
<dbReference type="PANTHER" id="PTHR23288:SF12">
    <property type="entry name" value="RNA POLYMERASE II ELONGATION FACTOR ELL2 ISOFORM X1"/>
    <property type="match status" value="1"/>
</dbReference>
<reference evidence="10" key="1">
    <citation type="submission" date="2025-08" db="UniProtKB">
        <authorList>
            <consortium name="RefSeq"/>
        </authorList>
    </citation>
    <scope>IDENTIFICATION</scope>
</reference>
<dbReference type="Gene3D" id="6.10.140.340">
    <property type="match status" value="1"/>
</dbReference>
<dbReference type="InterPro" id="IPR010844">
    <property type="entry name" value="Occludin_ELL"/>
</dbReference>
<protein>
    <submittedName>
        <fullName evidence="10">RNA polymerase II elongation factor ELL-like</fullName>
    </submittedName>
</protein>
<keyword evidence="5" id="KW-0539">Nucleus</keyword>
<dbReference type="SUPFAM" id="SSF46785">
    <property type="entry name" value="Winged helix' DNA-binding domain"/>
    <property type="match status" value="1"/>
</dbReference>
<dbReference type="GO" id="GO:0042795">
    <property type="term" value="P:snRNA transcription by RNA polymerase II"/>
    <property type="evidence" value="ECO:0007669"/>
    <property type="project" value="TreeGrafter"/>
</dbReference>
<dbReference type="InterPro" id="IPR036390">
    <property type="entry name" value="WH_DNA-bd_sf"/>
</dbReference>
<feature type="compositionally biased region" description="Basic and acidic residues" evidence="7">
    <location>
        <begin position="451"/>
        <end position="460"/>
    </location>
</feature>
<feature type="region of interest" description="Disordered" evidence="7">
    <location>
        <begin position="398"/>
        <end position="477"/>
    </location>
</feature>
<dbReference type="GO" id="GO:0008023">
    <property type="term" value="C:transcription elongation factor complex"/>
    <property type="evidence" value="ECO:0007669"/>
    <property type="project" value="InterPro"/>
</dbReference>
<evidence type="ECO:0000256" key="4">
    <source>
        <dbReference type="ARBA" id="ARBA00023163"/>
    </source>
</evidence>
<keyword evidence="4" id="KW-0804">Transcription</keyword>
<dbReference type="InterPro" id="IPR042065">
    <property type="entry name" value="E3_ELL-like"/>
</dbReference>
<dbReference type="InterPro" id="IPR019464">
    <property type="entry name" value="ELL_N"/>
</dbReference>
<proteinExistence type="inferred from homology"/>
<evidence type="ECO:0000256" key="6">
    <source>
        <dbReference type="PROSITE-ProRule" id="PRU01324"/>
    </source>
</evidence>
<sequence length="604" mass="68933">MASLRQEHHYGLCCGKNNKNSPNRTLYHVKLTDTAIRALEAYQNLKGSLKSEPSICFNGNQGYFKIPAPTSESPSALRVFSFYLSSDSKDQPQASFDCIHQYVSSDGREQLEGQGSIQDKITVCATDDSYQMTRERMSQVEKDSWSRSAIEIKPGATHPSKCVKYQKRPAPLSASDSSFHKQSTNNRRNGSTAMPSQKPLRDRIIHLLALKPYRKPEMLLWLERERAGPKDKAELGAVLEEVAKVNPKDSSYLLRDDLYKHVQRDWPGYSEEEKQLISRLLARKLQPHISNQSRNLQAYPSVVKPSEDASLAKNSAVKRPVPLEPVERLAAKKQKLSDQRLQQQPAVNGLLNSKGGYDDPTSTINPNFHTKTEFHRTSNHTDNRTGLPASQTGFNFTHKLCSVSDGPGSQAREQEPKASSLQPSQLDPAGPEQQNTNSQHRKKKTKKHKDKERERLKDDQGPGWKTSPDLKQNTDKLDNPDIMHAVASEEKPDYVLTYSTITSLEQRQRYQEDFCAEYDEYKDLHSRIATITHMFVQLASKIENLSPGTQEYKIMEDQILEKYNKYRKKFPGYREEKKRCEYLHEKLSYIKQLIIDYDVLKASS</sequence>
<organism evidence="9 10">
    <name type="scientific">Parambassis ranga</name>
    <name type="common">Indian glassy fish</name>
    <dbReference type="NCBI Taxonomy" id="210632"/>
    <lineage>
        <taxon>Eukaryota</taxon>
        <taxon>Metazoa</taxon>
        <taxon>Chordata</taxon>
        <taxon>Craniata</taxon>
        <taxon>Vertebrata</taxon>
        <taxon>Euteleostomi</taxon>
        <taxon>Actinopterygii</taxon>
        <taxon>Neopterygii</taxon>
        <taxon>Teleostei</taxon>
        <taxon>Neoteleostei</taxon>
        <taxon>Acanthomorphata</taxon>
        <taxon>Ovalentaria</taxon>
        <taxon>Ambassidae</taxon>
        <taxon>Parambassis</taxon>
    </lineage>
</organism>
<dbReference type="AlphaFoldDB" id="A0A6P7HXF1"/>
<keyword evidence="9" id="KW-1185">Reference proteome</keyword>
<feature type="compositionally biased region" description="Basic and acidic residues" evidence="7">
    <location>
        <begin position="374"/>
        <end position="383"/>
    </location>
</feature>
<accession>A0A6P7HXF1</accession>
<evidence type="ECO:0000256" key="1">
    <source>
        <dbReference type="ARBA" id="ARBA00004123"/>
    </source>
</evidence>
<dbReference type="GO" id="GO:0000987">
    <property type="term" value="F:cis-regulatory region sequence-specific DNA binding"/>
    <property type="evidence" value="ECO:0007669"/>
    <property type="project" value="TreeGrafter"/>
</dbReference>
<feature type="region of interest" description="Disordered" evidence="7">
    <location>
        <begin position="374"/>
        <end position="393"/>
    </location>
</feature>
<dbReference type="RefSeq" id="XP_028258303.1">
    <property type="nucleotide sequence ID" value="XM_028402502.1"/>
</dbReference>
<dbReference type="GO" id="GO:0006368">
    <property type="term" value="P:transcription elongation by RNA polymerase II"/>
    <property type="evidence" value="ECO:0007669"/>
    <property type="project" value="InterPro"/>
</dbReference>
<dbReference type="Gene3D" id="1.10.10.2670">
    <property type="entry name" value="E3 ubiquitin-protein ligase"/>
    <property type="match status" value="1"/>
</dbReference>
<comment type="subcellular location">
    <subcellularLocation>
        <location evidence="1">Nucleus</location>
    </subcellularLocation>
</comment>
<feature type="region of interest" description="Disordered" evidence="7">
    <location>
        <begin position="171"/>
        <end position="198"/>
    </location>
</feature>
<comment type="similarity">
    <text evidence="2 6">Belongs to the ELL/occludin family.</text>
</comment>
<gene>
    <name evidence="10" type="primary">LOC114433794</name>
</gene>
<dbReference type="InterPro" id="IPR031176">
    <property type="entry name" value="ELL/occludin"/>
</dbReference>
<feature type="compositionally biased region" description="Polar residues" evidence="7">
    <location>
        <begin position="360"/>
        <end position="369"/>
    </location>
</feature>
<feature type="domain" description="OCEL" evidence="8">
    <location>
        <begin position="492"/>
        <end position="602"/>
    </location>
</feature>
<dbReference type="PANTHER" id="PTHR23288">
    <property type="entry name" value="OCCLUDIN AND RNA POLYMERASE II ELONGATION FACTOR ELL"/>
    <property type="match status" value="1"/>
</dbReference>
<evidence type="ECO:0000313" key="9">
    <source>
        <dbReference type="Proteomes" id="UP000515145"/>
    </source>
</evidence>